<reference evidence="1" key="1">
    <citation type="submission" date="2020-05" db="EMBL/GenBank/DDBJ databases">
        <authorList>
            <person name="Chiriac C."/>
            <person name="Salcher M."/>
            <person name="Ghai R."/>
            <person name="Kavagutti S V."/>
        </authorList>
    </citation>
    <scope>NUCLEOTIDE SEQUENCE</scope>
</reference>
<protein>
    <submittedName>
        <fullName evidence="1">Unannotated protein</fullName>
    </submittedName>
</protein>
<proteinExistence type="predicted"/>
<dbReference type="AlphaFoldDB" id="A0A6J7L8Q8"/>
<dbReference type="EMBL" id="CAFBMW010000048">
    <property type="protein sequence ID" value="CAB4964640.1"/>
    <property type="molecule type" value="Genomic_DNA"/>
</dbReference>
<evidence type="ECO:0000313" key="1">
    <source>
        <dbReference type="EMBL" id="CAB4964640.1"/>
    </source>
</evidence>
<name>A0A6J7L8Q8_9ZZZZ</name>
<sequence length="80" mass="8872">MRLIDELDELHDHYARLVEAAVARDDLAAAESLAQGYEDDAIQLMAERENLTHLLPIQRGGRPESALRGAVRRLLPGRAA</sequence>
<gene>
    <name evidence="1" type="ORF">UFOPK3662_03579</name>
</gene>
<accession>A0A6J7L8Q8</accession>
<organism evidence="1">
    <name type="scientific">freshwater metagenome</name>
    <dbReference type="NCBI Taxonomy" id="449393"/>
    <lineage>
        <taxon>unclassified sequences</taxon>
        <taxon>metagenomes</taxon>
        <taxon>ecological metagenomes</taxon>
    </lineage>
</organism>